<proteinExistence type="inferred from homology"/>
<dbReference type="InterPro" id="IPR005346">
    <property type="entry name" value="RnfH"/>
</dbReference>
<accession>A0A1T1P3T2</accession>
<dbReference type="Proteomes" id="UP000190559">
    <property type="component" value="Unassembled WGS sequence"/>
</dbReference>
<evidence type="ECO:0000313" key="4">
    <source>
        <dbReference type="Proteomes" id="UP000190559"/>
    </source>
</evidence>
<evidence type="ECO:0000256" key="1">
    <source>
        <dbReference type="ARBA" id="ARBA00010645"/>
    </source>
</evidence>
<dbReference type="PANTHER" id="PTHR37483">
    <property type="entry name" value="UPF0125 PROTEIN RATB"/>
    <property type="match status" value="1"/>
</dbReference>
<reference evidence="3 4" key="1">
    <citation type="submission" date="2015-12" db="EMBL/GenBank/DDBJ databases">
        <authorList>
            <person name="Shamseldin A."/>
            <person name="Moawad H."/>
            <person name="Abd El-Rahim W.M."/>
            <person name="Sadowsky M.J."/>
        </authorList>
    </citation>
    <scope>NUCLEOTIDE SEQUENCE [LARGE SCALE GENOMIC DNA]</scope>
    <source>
        <strain evidence="3 4">LMG9050</strain>
    </source>
</reference>
<dbReference type="RefSeq" id="WP_016850938.1">
    <property type="nucleotide sequence ID" value="NZ_LOJW01000015.1"/>
</dbReference>
<dbReference type="SUPFAM" id="SSF54285">
    <property type="entry name" value="MoaD/ThiS"/>
    <property type="match status" value="1"/>
</dbReference>
<evidence type="ECO:0000313" key="3">
    <source>
        <dbReference type="EMBL" id="OOW70016.1"/>
    </source>
</evidence>
<dbReference type="Pfam" id="PF03658">
    <property type="entry name" value="Ub-RnfH"/>
    <property type="match status" value="1"/>
</dbReference>
<gene>
    <name evidence="3" type="ORF">Xmlh_10195</name>
</gene>
<comment type="similarity">
    <text evidence="1 2">Belongs to the UPF0125 (RnfH) family.</text>
</comment>
<evidence type="ECO:0000256" key="2">
    <source>
        <dbReference type="HAMAP-Rule" id="MF_00460"/>
    </source>
</evidence>
<sequence length="95" mass="10227">MRGGMRIEVVLAWPDRYSSVQLELPEGATVAEAVATSGLALQQAPAAHAVHGLVARPEQVLRDGDRVELLRPLLLDPKEARRRRAGPSKKAGPNS</sequence>
<dbReference type="InterPro" id="IPR016155">
    <property type="entry name" value="Mopterin_synth/thiamin_S_b"/>
</dbReference>
<dbReference type="PANTHER" id="PTHR37483:SF1">
    <property type="entry name" value="UPF0125 PROTEIN RATB"/>
    <property type="match status" value="1"/>
</dbReference>
<name>A0A1T1P3T2_9XANT</name>
<dbReference type="EMBL" id="LOJW01000015">
    <property type="protein sequence ID" value="OOW70016.1"/>
    <property type="molecule type" value="Genomic_DNA"/>
</dbReference>
<dbReference type="HAMAP" id="MF_00460">
    <property type="entry name" value="UPF0125_RnfH"/>
    <property type="match status" value="1"/>
</dbReference>
<protein>
    <recommendedName>
        <fullName evidence="2">UPF0125 protein Xmlh_10195</fullName>
    </recommendedName>
</protein>
<dbReference type="Gene3D" id="3.10.20.280">
    <property type="entry name" value="RnfH-like"/>
    <property type="match status" value="1"/>
</dbReference>
<comment type="caution">
    <text evidence="3">The sequence shown here is derived from an EMBL/GenBank/DDBJ whole genome shotgun (WGS) entry which is preliminary data.</text>
</comment>
<dbReference type="NCBIfam" id="NF002490">
    <property type="entry name" value="PRK01777.1"/>
    <property type="match status" value="1"/>
</dbReference>
<dbReference type="AlphaFoldDB" id="A0A1T1P3T2"/>
<dbReference type="InterPro" id="IPR037021">
    <property type="entry name" value="RnfH_sf"/>
</dbReference>
<organism evidence="3 4">
    <name type="scientific">Xanthomonas axonopodis pv. melhusii</name>
    <dbReference type="NCBI Taxonomy" id="487834"/>
    <lineage>
        <taxon>Bacteria</taxon>
        <taxon>Pseudomonadati</taxon>
        <taxon>Pseudomonadota</taxon>
        <taxon>Gammaproteobacteria</taxon>
        <taxon>Lysobacterales</taxon>
        <taxon>Lysobacteraceae</taxon>
        <taxon>Xanthomonas</taxon>
    </lineage>
</organism>